<dbReference type="Gene3D" id="2.40.70.10">
    <property type="entry name" value="Acid Proteases"/>
    <property type="match status" value="1"/>
</dbReference>
<dbReference type="SUPFAM" id="SSF50630">
    <property type="entry name" value="Acid proteases"/>
    <property type="match status" value="1"/>
</dbReference>
<protein>
    <submittedName>
        <fullName evidence="2">Uncharacterized protein</fullName>
    </submittedName>
</protein>
<keyword evidence="3" id="KW-1185">Reference proteome</keyword>
<feature type="compositionally biased region" description="Basic and acidic residues" evidence="1">
    <location>
        <begin position="289"/>
        <end position="301"/>
    </location>
</feature>
<feature type="region of interest" description="Disordered" evidence="1">
    <location>
        <begin position="124"/>
        <end position="163"/>
    </location>
</feature>
<dbReference type="PANTHER" id="PTHR33067">
    <property type="entry name" value="RNA-DIRECTED DNA POLYMERASE-RELATED"/>
    <property type="match status" value="1"/>
</dbReference>
<dbReference type="InterPro" id="IPR021109">
    <property type="entry name" value="Peptidase_aspartic_dom_sf"/>
</dbReference>
<accession>A0ABR2GDZ3</accession>
<evidence type="ECO:0000313" key="3">
    <source>
        <dbReference type="Proteomes" id="UP001472677"/>
    </source>
</evidence>
<feature type="compositionally biased region" description="Polar residues" evidence="1">
    <location>
        <begin position="302"/>
        <end position="314"/>
    </location>
</feature>
<sequence>MMLDASANGTLLDKPPREGLEILDKLAQNDYQHPTSRRGNARRGTTQLDSSDTILAQIASLTNMVKNLQKQPHIQEVKAFDAFCEQCGSNHDASECGQQVESSCYVGNYNRNTMSNTYNPAWRNHPNFSWKNQNNTLNPQQPNQMGFQNQPRQNPQQNLPRPEFQQPTEYKTLENTLTQFMAQTSAYMARTDRFIQKTDAFMDRIEMKLQNHDATLKSLETQVGQISQMLNTRPIGGFPSDTEVAKGATHEQCKAITTRSGRILEPTTKQTSTAASPSAATDTPAEAKSSAKADKDHEDPHTTTGNPEQSHHMPTQQVHINLPLVEALQQMPNYAKFLKDMVTRKKRIEEFETAAATETCLALMHNKIPAKKTDPGSFTIECFIGHNYPTKALCDPGASISLMPKSVFRKLGIGEAKPTTVMLQLADHSYIQPEGKIEDILVKVDKFIFPADFLILDCEADENAPIILGRPFLSTSRAVIDFDKCKIVFKVDDDQVKIKSLTKQLDKGKGIAESPAKDIPKTKLYIGAHIERDRAAMSLRDA</sequence>
<proteinExistence type="predicted"/>
<organism evidence="2 3">
    <name type="scientific">Hibiscus sabdariffa</name>
    <name type="common">roselle</name>
    <dbReference type="NCBI Taxonomy" id="183260"/>
    <lineage>
        <taxon>Eukaryota</taxon>
        <taxon>Viridiplantae</taxon>
        <taxon>Streptophyta</taxon>
        <taxon>Embryophyta</taxon>
        <taxon>Tracheophyta</taxon>
        <taxon>Spermatophyta</taxon>
        <taxon>Magnoliopsida</taxon>
        <taxon>eudicotyledons</taxon>
        <taxon>Gunneridae</taxon>
        <taxon>Pentapetalae</taxon>
        <taxon>rosids</taxon>
        <taxon>malvids</taxon>
        <taxon>Malvales</taxon>
        <taxon>Malvaceae</taxon>
        <taxon>Malvoideae</taxon>
        <taxon>Hibiscus</taxon>
    </lineage>
</organism>
<dbReference type="PANTHER" id="PTHR33067:SF32">
    <property type="entry name" value="ASPARTIC PEPTIDASE DDI1-TYPE DOMAIN-CONTAINING PROTEIN"/>
    <property type="match status" value="1"/>
</dbReference>
<evidence type="ECO:0000256" key="1">
    <source>
        <dbReference type="SAM" id="MobiDB-lite"/>
    </source>
</evidence>
<gene>
    <name evidence="2" type="ORF">V6N12_050382</name>
</gene>
<dbReference type="Proteomes" id="UP001472677">
    <property type="component" value="Unassembled WGS sequence"/>
</dbReference>
<dbReference type="Pfam" id="PF13650">
    <property type="entry name" value="Asp_protease_2"/>
    <property type="match status" value="1"/>
</dbReference>
<reference evidence="2 3" key="1">
    <citation type="journal article" date="2024" name="G3 (Bethesda)">
        <title>Genome assembly of Hibiscus sabdariffa L. provides insights into metabolisms of medicinal natural products.</title>
        <authorList>
            <person name="Kim T."/>
        </authorList>
    </citation>
    <scope>NUCLEOTIDE SEQUENCE [LARGE SCALE GENOMIC DNA]</scope>
    <source>
        <strain evidence="2">TK-2024</strain>
        <tissue evidence="2">Old leaves</tissue>
    </source>
</reference>
<dbReference type="EMBL" id="JBBPBM010000001">
    <property type="protein sequence ID" value="KAK8600529.1"/>
    <property type="molecule type" value="Genomic_DNA"/>
</dbReference>
<name>A0ABR2GDZ3_9ROSI</name>
<feature type="compositionally biased region" description="Low complexity" evidence="1">
    <location>
        <begin position="132"/>
        <end position="162"/>
    </location>
</feature>
<evidence type="ECO:0000313" key="2">
    <source>
        <dbReference type="EMBL" id="KAK8600529.1"/>
    </source>
</evidence>
<dbReference type="CDD" id="cd00303">
    <property type="entry name" value="retropepsin_like"/>
    <property type="match status" value="1"/>
</dbReference>
<comment type="caution">
    <text evidence="2">The sequence shown here is derived from an EMBL/GenBank/DDBJ whole genome shotgun (WGS) entry which is preliminary data.</text>
</comment>
<feature type="region of interest" description="Disordered" evidence="1">
    <location>
        <begin position="233"/>
        <end position="314"/>
    </location>
</feature>
<feature type="compositionally biased region" description="Low complexity" evidence="1">
    <location>
        <begin position="266"/>
        <end position="288"/>
    </location>
</feature>